<protein>
    <submittedName>
        <fullName evidence="2">Uncharacterized protein</fullName>
    </submittedName>
</protein>
<sequence>MSEETIVYLDFDKEIKKYLSQNKINLERELYKEGLNVRIKYEENPMKELEGMKTRELTSAIIISSGISVYLVINAIQKIFEKKWAKDLEIKYYDIVKEKDGKLKPIPKKNQTDEIELKGPCGISFSHKKNTK</sequence>
<keyword evidence="1" id="KW-1133">Transmembrane helix</keyword>
<accession>A0A975GER4</accession>
<proteinExistence type="predicted"/>
<name>A0A975GER4_9BACT</name>
<keyword evidence="3" id="KW-1185">Reference proteome</keyword>
<evidence type="ECO:0000313" key="3">
    <source>
        <dbReference type="Proteomes" id="UP000663720"/>
    </source>
</evidence>
<dbReference type="KEGG" id="dli:dnl_06850"/>
<gene>
    <name evidence="2" type="ORF">dnl_06850</name>
</gene>
<organism evidence="2 3">
    <name type="scientific">Desulfonema limicola</name>
    <dbReference type="NCBI Taxonomy" id="45656"/>
    <lineage>
        <taxon>Bacteria</taxon>
        <taxon>Pseudomonadati</taxon>
        <taxon>Thermodesulfobacteriota</taxon>
        <taxon>Desulfobacteria</taxon>
        <taxon>Desulfobacterales</taxon>
        <taxon>Desulfococcaceae</taxon>
        <taxon>Desulfonema</taxon>
    </lineage>
</organism>
<evidence type="ECO:0000256" key="1">
    <source>
        <dbReference type="SAM" id="Phobius"/>
    </source>
</evidence>
<keyword evidence="1" id="KW-0472">Membrane</keyword>
<feature type="transmembrane region" description="Helical" evidence="1">
    <location>
        <begin position="57"/>
        <end position="76"/>
    </location>
</feature>
<evidence type="ECO:0000313" key="2">
    <source>
        <dbReference type="EMBL" id="QTA78463.1"/>
    </source>
</evidence>
<dbReference type="Proteomes" id="UP000663720">
    <property type="component" value="Chromosome"/>
</dbReference>
<dbReference type="EMBL" id="CP061799">
    <property type="protein sequence ID" value="QTA78463.1"/>
    <property type="molecule type" value="Genomic_DNA"/>
</dbReference>
<keyword evidence="1" id="KW-0812">Transmembrane</keyword>
<dbReference type="AlphaFoldDB" id="A0A975GER4"/>
<dbReference type="RefSeq" id="WP_207690317.1">
    <property type="nucleotide sequence ID" value="NZ_CP061799.1"/>
</dbReference>
<reference evidence="2" key="1">
    <citation type="journal article" date="2021" name="Microb. Physiol.">
        <title>Proteogenomic Insights into the Physiology of Marine, Sulfate-Reducing, Filamentous Desulfonema limicola and Desulfonema magnum.</title>
        <authorList>
            <person name="Schnaars V."/>
            <person name="Wohlbrand L."/>
            <person name="Scheve S."/>
            <person name="Hinrichs C."/>
            <person name="Reinhardt R."/>
            <person name="Rabus R."/>
        </authorList>
    </citation>
    <scope>NUCLEOTIDE SEQUENCE</scope>
    <source>
        <strain evidence="2">5ac10</strain>
    </source>
</reference>